<protein>
    <submittedName>
        <fullName evidence="1">Uncharacterized protein</fullName>
    </submittedName>
</protein>
<proteinExistence type="predicted"/>
<reference evidence="1 2" key="1">
    <citation type="submission" date="2017-06" db="EMBL/GenBank/DDBJ databases">
        <title>Genome sequencing of cyanobaciteial culture collection at National Institute for Environmental Studies (NIES).</title>
        <authorList>
            <person name="Hirose Y."/>
            <person name="Shimura Y."/>
            <person name="Fujisawa T."/>
            <person name="Nakamura Y."/>
            <person name="Kawachi M."/>
        </authorList>
    </citation>
    <scope>NUCLEOTIDE SEQUENCE [LARGE SCALE GENOMIC DNA]</scope>
    <source>
        <strain evidence="1 2">NIES-2135</strain>
    </source>
</reference>
<sequence length="94" mass="10656">MQITIEIPDILGNQLQTNPGNLERKMLELCVIEAYRNAWISSGKARELLGFSTRLELDAFFKQRAVDLNYDLSDLKKDLDTLETLQSEGNLATP</sequence>
<gene>
    <name evidence="1" type="ORF">NIES2135_16530</name>
</gene>
<accession>A0A1Z4JDF4</accession>
<organism evidence="1 2">
    <name type="scientific">Leptolyngbya boryana NIES-2135</name>
    <dbReference type="NCBI Taxonomy" id="1973484"/>
    <lineage>
        <taxon>Bacteria</taxon>
        <taxon>Bacillati</taxon>
        <taxon>Cyanobacteriota</taxon>
        <taxon>Cyanophyceae</taxon>
        <taxon>Leptolyngbyales</taxon>
        <taxon>Leptolyngbyaceae</taxon>
        <taxon>Leptolyngbya group</taxon>
        <taxon>Leptolyngbya</taxon>
    </lineage>
</organism>
<keyword evidence="2" id="KW-1185">Reference proteome</keyword>
<name>A0A1Z4JDF4_LEPBY</name>
<dbReference type="EMBL" id="AP018203">
    <property type="protein sequence ID" value="BAY54835.1"/>
    <property type="molecule type" value="Genomic_DNA"/>
</dbReference>
<dbReference type="Proteomes" id="UP000217895">
    <property type="component" value="Chromosome"/>
</dbReference>
<dbReference type="AlphaFoldDB" id="A0A1Z4JDF4"/>
<evidence type="ECO:0000313" key="2">
    <source>
        <dbReference type="Proteomes" id="UP000217895"/>
    </source>
</evidence>
<dbReference type="Pfam" id="PF03683">
    <property type="entry name" value="UPF0175"/>
    <property type="match status" value="1"/>
</dbReference>
<evidence type="ECO:0000313" key="1">
    <source>
        <dbReference type="EMBL" id="BAY54835.1"/>
    </source>
</evidence>
<dbReference type="InterPro" id="IPR005368">
    <property type="entry name" value="UPF0175"/>
</dbReference>